<proteinExistence type="predicted"/>
<name>A0ABD0U2J8_DENTH</name>
<protein>
    <submittedName>
        <fullName evidence="1">Uncharacterized protein</fullName>
    </submittedName>
</protein>
<keyword evidence="2" id="KW-1185">Reference proteome</keyword>
<sequence length="62" mass="6565">MGALAKARMFKVVLCTLGVVGLKVGCLSATQADLRAKLQFPGCLSATQADLRAKLQSCRLLE</sequence>
<gene>
    <name evidence="1" type="ORF">M5K25_024546</name>
</gene>
<evidence type="ECO:0000313" key="2">
    <source>
        <dbReference type="Proteomes" id="UP001552299"/>
    </source>
</evidence>
<comment type="caution">
    <text evidence="1">The sequence shown here is derived from an EMBL/GenBank/DDBJ whole genome shotgun (WGS) entry which is preliminary data.</text>
</comment>
<organism evidence="1 2">
    <name type="scientific">Dendrobium thyrsiflorum</name>
    <name type="common">Pinecone-like raceme dendrobium</name>
    <name type="synonym">Orchid</name>
    <dbReference type="NCBI Taxonomy" id="117978"/>
    <lineage>
        <taxon>Eukaryota</taxon>
        <taxon>Viridiplantae</taxon>
        <taxon>Streptophyta</taxon>
        <taxon>Embryophyta</taxon>
        <taxon>Tracheophyta</taxon>
        <taxon>Spermatophyta</taxon>
        <taxon>Magnoliopsida</taxon>
        <taxon>Liliopsida</taxon>
        <taxon>Asparagales</taxon>
        <taxon>Orchidaceae</taxon>
        <taxon>Epidendroideae</taxon>
        <taxon>Malaxideae</taxon>
        <taxon>Dendrobiinae</taxon>
        <taxon>Dendrobium</taxon>
    </lineage>
</organism>
<evidence type="ECO:0000313" key="1">
    <source>
        <dbReference type="EMBL" id="KAL0906084.1"/>
    </source>
</evidence>
<accession>A0ABD0U2J8</accession>
<reference evidence="1 2" key="1">
    <citation type="journal article" date="2024" name="Plant Biotechnol. J.">
        <title>Dendrobium thyrsiflorum genome and its molecular insights into genes involved in important horticultural traits.</title>
        <authorList>
            <person name="Chen B."/>
            <person name="Wang J.Y."/>
            <person name="Zheng P.J."/>
            <person name="Li K.L."/>
            <person name="Liang Y.M."/>
            <person name="Chen X.F."/>
            <person name="Zhang C."/>
            <person name="Zhao X."/>
            <person name="He X."/>
            <person name="Zhang G.Q."/>
            <person name="Liu Z.J."/>
            <person name="Xu Q."/>
        </authorList>
    </citation>
    <scope>NUCLEOTIDE SEQUENCE [LARGE SCALE GENOMIC DNA]</scope>
    <source>
        <strain evidence="1">GZMU011</strain>
    </source>
</reference>
<dbReference type="EMBL" id="JANQDX010000018">
    <property type="protein sequence ID" value="KAL0906084.1"/>
    <property type="molecule type" value="Genomic_DNA"/>
</dbReference>
<dbReference type="AlphaFoldDB" id="A0ABD0U2J8"/>
<dbReference type="Proteomes" id="UP001552299">
    <property type="component" value="Unassembled WGS sequence"/>
</dbReference>